<gene>
    <name evidence="1" type="ORF">EG352_00535</name>
</gene>
<organism evidence="1 2">
    <name type="scientific">Chryseobacterium indologenes</name>
    <name type="common">Flavobacterium indologenes</name>
    <dbReference type="NCBI Taxonomy" id="253"/>
    <lineage>
        <taxon>Bacteria</taxon>
        <taxon>Pseudomonadati</taxon>
        <taxon>Bacteroidota</taxon>
        <taxon>Flavobacteriia</taxon>
        <taxon>Flavobacteriales</taxon>
        <taxon>Weeksellaceae</taxon>
        <taxon>Chryseobacterium group</taxon>
        <taxon>Chryseobacterium</taxon>
    </lineage>
</organism>
<sequence>MKKKITISFALLFSQLAVISCKKDEKKTAETVVTTSNDSVKTTKATEEKFDYKDFTIYNITISSSGQKDVLLDVFVSVSDIYKDPQPIQEEAFKNKKNVSPDEMRYIELDPQHRKKMLDGLKLTENDSLYLYNYQFNTLQKVPLNKLKAVAYLDFYSMEGEEADPSSYMVGFQIEAQKPQDIGSKYENAIAYFGNKNPFIENKMQAIKWKKTDAAASEKYFSHSKLKVAQSYQATYENFTYYLRNYLIDGMVGERQLVVVNDRNEKIFEKTITTAGMDAELAPLNGIDTDGANTLQWTGYLFKGKPPVFFGFIAPYFGCPSISFLNKNEKDFTVNCDNRH</sequence>
<protein>
    <submittedName>
        <fullName evidence="1">Uncharacterized protein</fullName>
    </submittedName>
</protein>
<dbReference type="PROSITE" id="PS51257">
    <property type="entry name" value="PROKAR_LIPOPROTEIN"/>
    <property type="match status" value="1"/>
</dbReference>
<evidence type="ECO:0000313" key="2">
    <source>
        <dbReference type="Proteomes" id="UP000269015"/>
    </source>
</evidence>
<proteinExistence type="predicted"/>
<reference evidence="1 2" key="1">
    <citation type="submission" date="2018-11" db="EMBL/GenBank/DDBJ databases">
        <title>Proposal to divide the Flavobacteriaceae and reorganize its genera based on Amino Acid Identity values calculated from whole genome sequences.</title>
        <authorList>
            <person name="Nicholson A.C."/>
            <person name="Gulvik C.A."/>
            <person name="Whitney A.M."/>
            <person name="Humrighouse B.W."/>
            <person name="Bell M."/>
            <person name="Holmes B."/>
            <person name="Steigerwalt A.G."/>
            <person name="Villarma A."/>
            <person name="Sheth M."/>
            <person name="Batra D."/>
            <person name="Pryor J."/>
            <person name="Bernardet J.-F."/>
            <person name="Hugo C."/>
            <person name="Kampfer P."/>
            <person name="Newman J."/>
            <person name="McQuiston J.R."/>
        </authorList>
    </citation>
    <scope>NUCLEOTIDE SEQUENCE [LARGE SCALE GENOMIC DNA]</scope>
    <source>
        <strain evidence="1 2">H5559</strain>
    </source>
</reference>
<dbReference type="RefSeq" id="WP_061084294.1">
    <property type="nucleotide sequence ID" value="NZ_CP033930.1"/>
</dbReference>
<evidence type="ECO:0000313" key="1">
    <source>
        <dbReference type="EMBL" id="AZB16377.1"/>
    </source>
</evidence>
<dbReference type="Proteomes" id="UP000269015">
    <property type="component" value="Chromosome"/>
</dbReference>
<dbReference type="AlphaFoldDB" id="A0AAD1DUM9"/>
<accession>A0AAD1DUM9</accession>
<dbReference type="EMBL" id="CP033930">
    <property type="protein sequence ID" value="AZB16377.1"/>
    <property type="molecule type" value="Genomic_DNA"/>
</dbReference>
<name>A0AAD1DUM9_CHRID</name>